<keyword evidence="3" id="KW-0479">Metal-binding</keyword>
<dbReference type="InterPro" id="IPR001506">
    <property type="entry name" value="Peptidase_M12A"/>
</dbReference>
<dbReference type="SMART" id="SM00042">
    <property type="entry name" value="CUB"/>
    <property type="match status" value="1"/>
</dbReference>
<keyword evidence="1" id="KW-0245">EGF-like domain</keyword>
<evidence type="ECO:0000256" key="8">
    <source>
        <dbReference type="PROSITE-ProRule" id="PRU01211"/>
    </source>
</evidence>
<keyword evidence="5" id="KW-0862">Zinc</keyword>
<sequence length="269" mass="29878">MFPIKLKNANFEAFTIDWDHATIETVDKRYSRTIGQRYGPSFIDVKQMNRLYCNDRCASSLLACQNGGYPDPNNCLVCKCPSGLGGVTCTSVAPSDCGGELIATGAWQHLTYKGSRKCYWRVKTSNARIRIVIESANFRCDTTCQAFVEIKHNSDFQQTGFRKCCGDEQVEVLSEQPEALIIFDAVELGRDGSFSLRYIQDSGKPLPKPPPPVWVPGSENRLFRGLQIGNGGEIEKFILNAIPKIRDPQRPAESIASILTEFTLGQILG</sequence>
<evidence type="ECO:0000256" key="3">
    <source>
        <dbReference type="ARBA" id="ARBA00022723"/>
    </source>
</evidence>
<keyword evidence="7" id="KW-1015">Disulfide bond</keyword>
<reference evidence="10 11" key="1">
    <citation type="submission" date="2018-11" db="EMBL/GenBank/DDBJ databases">
        <authorList>
            <consortium name="Pathogen Informatics"/>
        </authorList>
    </citation>
    <scope>NUCLEOTIDE SEQUENCE [LARGE SCALE GENOMIC DNA]</scope>
</reference>
<dbReference type="PANTHER" id="PTHR10127:SF898">
    <property type="entry name" value="ZINC METALLOPROTEINASE NAS-30"/>
    <property type="match status" value="1"/>
</dbReference>
<dbReference type="Pfam" id="PF00431">
    <property type="entry name" value="CUB"/>
    <property type="match status" value="1"/>
</dbReference>
<dbReference type="Gene3D" id="2.60.120.290">
    <property type="entry name" value="Spermadhesin, CUB domain"/>
    <property type="match status" value="1"/>
</dbReference>
<dbReference type="AlphaFoldDB" id="A0A3P7MTI3"/>
<gene>
    <name evidence="10" type="ORF">GPUH_LOCUS15584</name>
</gene>
<organism evidence="10 11">
    <name type="scientific">Gongylonema pulchrum</name>
    <dbReference type="NCBI Taxonomy" id="637853"/>
    <lineage>
        <taxon>Eukaryota</taxon>
        <taxon>Metazoa</taxon>
        <taxon>Ecdysozoa</taxon>
        <taxon>Nematoda</taxon>
        <taxon>Chromadorea</taxon>
        <taxon>Rhabditida</taxon>
        <taxon>Spirurina</taxon>
        <taxon>Spiruromorpha</taxon>
        <taxon>Spiruroidea</taxon>
        <taxon>Gongylonematidae</taxon>
        <taxon>Gongylonema</taxon>
    </lineage>
</organism>
<keyword evidence="11" id="KW-1185">Reference proteome</keyword>
<name>A0A3P7MTI3_9BILA</name>
<dbReference type="InterPro" id="IPR000859">
    <property type="entry name" value="CUB_dom"/>
</dbReference>
<keyword evidence="4" id="KW-0378">Hydrolase</keyword>
<accession>A0A3P7MTI3</accession>
<dbReference type="GO" id="GO:0006508">
    <property type="term" value="P:proteolysis"/>
    <property type="evidence" value="ECO:0007669"/>
    <property type="project" value="UniProtKB-KW"/>
</dbReference>
<dbReference type="PANTHER" id="PTHR10127">
    <property type="entry name" value="DISCOIDIN, CUB, EGF, LAMININ , AND ZINC METALLOPROTEASE DOMAIN CONTAINING"/>
    <property type="match status" value="1"/>
</dbReference>
<proteinExistence type="predicted"/>
<dbReference type="InterPro" id="IPR024079">
    <property type="entry name" value="MetalloPept_cat_dom_sf"/>
</dbReference>
<keyword evidence="2" id="KW-0645">Protease</keyword>
<dbReference type="EMBL" id="UYRT01082648">
    <property type="protein sequence ID" value="VDN26277.1"/>
    <property type="molecule type" value="Genomic_DNA"/>
</dbReference>
<dbReference type="OrthoDB" id="291007at2759"/>
<evidence type="ECO:0000256" key="7">
    <source>
        <dbReference type="ARBA" id="ARBA00023157"/>
    </source>
</evidence>
<evidence type="ECO:0000256" key="4">
    <source>
        <dbReference type="ARBA" id="ARBA00022801"/>
    </source>
</evidence>
<evidence type="ECO:0000256" key="1">
    <source>
        <dbReference type="ARBA" id="ARBA00022536"/>
    </source>
</evidence>
<feature type="domain" description="Peptidase M12A" evidence="9">
    <location>
        <begin position="1"/>
        <end position="54"/>
    </location>
</feature>
<evidence type="ECO:0000313" key="11">
    <source>
        <dbReference type="Proteomes" id="UP000271098"/>
    </source>
</evidence>
<evidence type="ECO:0000313" key="10">
    <source>
        <dbReference type="EMBL" id="VDN26277.1"/>
    </source>
</evidence>
<evidence type="ECO:0000256" key="5">
    <source>
        <dbReference type="ARBA" id="ARBA00022833"/>
    </source>
</evidence>
<keyword evidence="6" id="KW-0482">Metalloprotease</keyword>
<dbReference type="Pfam" id="PF01400">
    <property type="entry name" value="Astacin"/>
    <property type="match status" value="1"/>
</dbReference>
<dbReference type="GO" id="GO:0046872">
    <property type="term" value="F:metal ion binding"/>
    <property type="evidence" value="ECO:0007669"/>
    <property type="project" value="UniProtKB-KW"/>
</dbReference>
<dbReference type="GO" id="GO:0004222">
    <property type="term" value="F:metalloendopeptidase activity"/>
    <property type="evidence" value="ECO:0007669"/>
    <property type="project" value="InterPro"/>
</dbReference>
<dbReference type="Gene3D" id="3.40.390.10">
    <property type="entry name" value="Collagenase (Catalytic Domain)"/>
    <property type="match status" value="1"/>
</dbReference>
<dbReference type="PROSITE" id="PS51864">
    <property type="entry name" value="ASTACIN"/>
    <property type="match status" value="1"/>
</dbReference>
<dbReference type="Proteomes" id="UP000271098">
    <property type="component" value="Unassembled WGS sequence"/>
</dbReference>
<dbReference type="SUPFAM" id="SSF49854">
    <property type="entry name" value="Spermadhesin, CUB domain"/>
    <property type="match status" value="1"/>
</dbReference>
<dbReference type="InterPro" id="IPR035914">
    <property type="entry name" value="Sperma_CUB_dom_sf"/>
</dbReference>
<evidence type="ECO:0000256" key="2">
    <source>
        <dbReference type="ARBA" id="ARBA00022670"/>
    </source>
</evidence>
<evidence type="ECO:0000259" key="9">
    <source>
        <dbReference type="PROSITE" id="PS51864"/>
    </source>
</evidence>
<protein>
    <recommendedName>
        <fullName evidence="9">Peptidase M12A domain-containing protein</fullName>
    </recommendedName>
</protein>
<comment type="caution">
    <text evidence="8">Lacks conserved residue(s) required for the propagation of feature annotation.</text>
</comment>
<evidence type="ECO:0000256" key="6">
    <source>
        <dbReference type="ARBA" id="ARBA00023049"/>
    </source>
</evidence>